<comment type="similarity">
    <text evidence="1">Belongs to the metallo-beta-lactamase superfamily.</text>
</comment>
<evidence type="ECO:0000313" key="6">
    <source>
        <dbReference type="EMBL" id="ASD63001.1"/>
    </source>
</evidence>
<evidence type="ECO:0000256" key="3">
    <source>
        <dbReference type="ARBA" id="ARBA00022801"/>
    </source>
</evidence>
<dbReference type="AlphaFoldDB" id="A0A1Z3N6F9"/>
<sequence length="295" mass="32976">MKSMGVPMRKYLMILMAITAISFPSWSRDEKLNVKVLYTGTISPPEAETIKGGSWFKKFSMVHPAFFIQHPKGTFLFDTGLGHSIKTQVKDMVWWARSATKFIQKESAADQLKALGLKADRIILSHAHFDHSSGLIDFPSVPVEVLQEELDFLKTKNASPAIFPSLFNEQIVWQTYTLENKSYEGYAKSRDIFGDGSLILVGMPGHSPGSVGLFINLASGKRAFLVGDTVWNSDGITKGLPKFWISSKFADNKPDEVMTRILELQALQKKYPDLLIVPSHDAKAVGAFEEMMNRN</sequence>
<keyword evidence="4" id="KW-0862">Zinc</keyword>
<name>A0A1Z3N6F9_BDEBC</name>
<dbReference type="Proteomes" id="UP000197003">
    <property type="component" value="Chromosome"/>
</dbReference>
<evidence type="ECO:0000259" key="5">
    <source>
        <dbReference type="SMART" id="SM00849"/>
    </source>
</evidence>
<dbReference type="CDD" id="cd07730">
    <property type="entry name" value="metallo-hydrolase-like_MBL-fold"/>
    <property type="match status" value="1"/>
</dbReference>
<dbReference type="EMBL" id="CP020946">
    <property type="protein sequence ID" value="ASD63001.1"/>
    <property type="molecule type" value="Genomic_DNA"/>
</dbReference>
<reference evidence="6 7" key="1">
    <citation type="submission" date="2017-04" db="EMBL/GenBank/DDBJ databases">
        <title>Whole genome sequence of Bdellovibrio bacteriovorus strain SSB218315.</title>
        <authorList>
            <person name="Oyedara O."/>
            <person name="Rodriguez-Perez M.A."/>
        </authorList>
    </citation>
    <scope>NUCLEOTIDE SEQUENCE [LARGE SCALE GENOMIC DNA]</scope>
    <source>
        <strain evidence="6 7">SSB218315</strain>
    </source>
</reference>
<gene>
    <name evidence="6" type="ORF">B9G79_05175</name>
</gene>
<dbReference type="SMART" id="SM00849">
    <property type="entry name" value="Lactamase_B"/>
    <property type="match status" value="1"/>
</dbReference>
<dbReference type="Pfam" id="PF00753">
    <property type="entry name" value="Lactamase_B"/>
    <property type="match status" value="1"/>
</dbReference>
<proteinExistence type="inferred from homology"/>
<dbReference type="InterPro" id="IPR036866">
    <property type="entry name" value="RibonucZ/Hydroxyglut_hydro"/>
</dbReference>
<dbReference type="Gene3D" id="3.60.15.10">
    <property type="entry name" value="Ribonuclease Z/Hydroxyacylglutathione hydrolase-like"/>
    <property type="match status" value="1"/>
</dbReference>
<dbReference type="InterPro" id="IPR001279">
    <property type="entry name" value="Metallo-B-lactamas"/>
</dbReference>
<dbReference type="GO" id="GO:0046872">
    <property type="term" value="F:metal ion binding"/>
    <property type="evidence" value="ECO:0007669"/>
    <property type="project" value="UniProtKB-KW"/>
</dbReference>
<dbReference type="PANTHER" id="PTHR42978">
    <property type="entry name" value="QUORUM-QUENCHING LACTONASE YTNP-RELATED-RELATED"/>
    <property type="match status" value="1"/>
</dbReference>
<organism evidence="6 7">
    <name type="scientific">Bdellovibrio bacteriovorus</name>
    <dbReference type="NCBI Taxonomy" id="959"/>
    <lineage>
        <taxon>Bacteria</taxon>
        <taxon>Pseudomonadati</taxon>
        <taxon>Bdellovibrionota</taxon>
        <taxon>Bdellovibrionia</taxon>
        <taxon>Bdellovibrionales</taxon>
        <taxon>Pseudobdellovibrionaceae</taxon>
        <taxon>Bdellovibrio</taxon>
    </lineage>
</organism>
<evidence type="ECO:0000256" key="2">
    <source>
        <dbReference type="ARBA" id="ARBA00022723"/>
    </source>
</evidence>
<feature type="domain" description="Metallo-beta-lactamase" evidence="5">
    <location>
        <begin position="62"/>
        <end position="280"/>
    </location>
</feature>
<evidence type="ECO:0000313" key="7">
    <source>
        <dbReference type="Proteomes" id="UP000197003"/>
    </source>
</evidence>
<evidence type="ECO:0000256" key="1">
    <source>
        <dbReference type="ARBA" id="ARBA00007749"/>
    </source>
</evidence>
<keyword evidence="3" id="KW-0378">Hydrolase</keyword>
<dbReference type="PANTHER" id="PTHR42978:SF3">
    <property type="entry name" value="BLR3078 PROTEIN"/>
    <property type="match status" value="1"/>
</dbReference>
<accession>A0A1Z3N6F9</accession>
<dbReference type="InterPro" id="IPR051013">
    <property type="entry name" value="MBL_superfamily_lactonases"/>
</dbReference>
<dbReference type="SUPFAM" id="SSF56281">
    <property type="entry name" value="Metallo-hydrolase/oxidoreductase"/>
    <property type="match status" value="1"/>
</dbReference>
<protein>
    <recommendedName>
        <fullName evidence="5">Metallo-beta-lactamase domain-containing protein</fullName>
    </recommendedName>
</protein>
<evidence type="ECO:0000256" key="4">
    <source>
        <dbReference type="ARBA" id="ARBA00022833"/>
    </source>
</evidence>
<keyword evidence="2" id="KW-0479">Metal-binding</keyword>
<dbReference type="GO" id="GO:0016787">
    <property type="term" value="F:hydrolase activity"/>
    <property type="evidence" value="ECO:0007669"/>
    <property type="project" value="UniProtKB-KW"/>
</dbReference>